<evidence type="ECO:0007829" key="12">
    <source>
        <dbReference type="PDB" id="3U75"/>
    </source>
</evidence>
<reference evidence="10" key="1">
    <citation type="submission" date="2009-09" db="EMBL/GenBank/DDBJ databases">
        <authorList>
            <consortium name="The NIAID Influenza Genome Sequencing Consortium"/>
        </authorList>
    </citation>
    <scope>NUCLEOTIDE SEQUENCE</scope>
    <source>
        <strain evidence="10">ATCC 26077</strain>
    </source>
</reference>
<dbReference type="InterPro" id="IPR023296">
    <property type="entry name" value="Glyco_hydro_beta-prop_sf"/>
</dbReference>
<dbReference type="PDB" id="6S1T">
    <property type="method" value="X-ray"/>
    <property type="resolution" value="2.09 A"/>
    <property type="chains" value="A/B=1-535"/>
</dbReference>
<dbReference type="Gene3D" id="2.115.10.20">
    <property type="entry name" value="Glycosyl hydrolase domain, family 43"/>
    <property type="match status" value="1"/>
</dbReference>
<dbReference type="CAZy" id="GH32">
    <property type="family name" value="Glycoside Hydrolase Family 32"/>
</dbReference>
<dbReference type="GO" id="GO:0004575">
    <property type="term" value="F:sucrose alpha-glucosidase activity"/>
    <property type="evidence" value="ECO:0007669"/>
    <property type="project" value="TreeGrafter"/>
</dbReference>
<keyword evidence="11 12" id="KW-0002">3D-structure</keyword>
<dbReference type="FunFam" id="2.115.10.20:FF:000002">
    <property type="entry name" value="Invertase 2"/>
    <property type="match status" value="1"/>
</dbReference>
<feature type="glycosylation site" description="N-linked (GlcNAc...) asparagine" evidence="11 13">
    <location>
        <position position="72"/>
    </location>
</feature>
<evidence type="ECO:0000259" key="8">
    <source>
        <dbReference type="Pfam" id="PF00251"/>
    </source>
</evidence>
<dbReference type="Gene3D" id="2.60.120.560">
    <property type="entry name" value="Exo-inulinase, domain 1"/>
    <property type="match status" value="1"/>
</dbReference>
<dbReference type="Pfam" id="PF08244">
    <property type="entry name" value="Glyco_hydro_32C"/>
    <property type="match status" value="1"/>
</dbReference>
<evidence type="ECO:0007829" key="14">
    <source>
        <dbReference type="PDB" id="6S2B"/>
    </source>
</evidence>
<dbReference type="PDB" id="3U14">
    <property type="method" value="X-ray"/>
    <property type="resolution" value="2.24 A"/>
    <property type="chains" value="A/B=1-535"/>
</dbReference>
<sequence length="535" mass="61079">MVQVLSVLVIPLLTLFFGYVASSSIDLSVDTSEYNRPLIHFTPEKGWMNDPNGLFYDKTAKLWHLYFQYNPNATAWGQPLYWGHATSNDLVHWDEHEIAIGPEHDNEGIFSGSIVVDHNNTSGFFNSSIDPNQRIVAIYTNNIPDLQTQDIAFSLDGGYTFTKYENNPVIDVSSNQFRDPKVFWHEDSNQWIMVVSKSQEYKIQIFGSANLKNWVLNSNFSSGYYGNQYECPGLIEVPIENSDKSKWVMFLAINPGSPLGGSINQYFVGDFDGFQFVPDDSQTRFVDIGKDFYAFQTFSEVEHGVLGLAWASNWQYADQVPTNPWRSSTSLARNYTLRYVHTNAETKQLTLIQNPVLPDSINVVDKLKKKNVKLTNKKPIKTNFKGSTGLFDFNITFKVLNLNVSPGKTHFDILINSQELNSSVDSIKIGFDSSQSSFYIDRHIPNVEFPRKQFFTDKLAAYLEPLDYDQDLRVFSLYGIVDKNIIELYFNDGTVAMTNTFFMGEGKYPHDIQIVTDTEEPLFELESVIIRELNK</sequence>
<dbReference type="PDBsum" id="3U14"/>
<dbReference type="EC" id="3.2.1.26" evidence="10"/>
<dbReference type="EMBL" id="GQ890277">
    <property type="protein sequence ID" value="ADN34605.1"/>
    <property type="molecule type" value="Genomic_DNA"/>
</dbReference>
<protein>
    <submittedName>
        <fullName evidence="10">Fructofuranosidase</fullName>
        <ecNumber evidence="10">3.2.1.26</ecNumber>
    </submittedName>
</protein>
<name>E5D0X5_SCHOC</name>
<evidence type="ECO:0000256" key="6">
    <source>
        <dbReference type="RuleBase" id="RU362110"/>
    </source>
</evidence>
<dbReference type="PANTHER" id="PTHR42800">
    <property type="entry name" value="EXOINULINASE INUD (AFU_ORTHOLOGUE AFUA_5G00480)"/>
    <property type="match status" value="1"/>
</dbReference>
<dbReference type="PDBsum" id="3U75"/>
<evidence type="ECO:0007829" key="11">
    <source>
        <dbReference type="PDB" id="3U14"/>
    </source>
</evidence>
<evidence type="ECO:0000256" key="4">
    <source>
        <dbReference type="ARBA" id="ARBA00023180"/>
    </source>
</evidence>
<keyword evidence="2 7" id="KW-0732">Signal</keyword>
<feature type="domain" description="Glycosyl hydrolase family 32 N-terminal" evidence="8">
    <location>
        <begin position="40"/>
        <end position="354"/>
    </location>
</feature>
<dbReference type="InterPro" id="IPR013189">
    <property type="entry name" value="Glyco_hydro_32_C"/>
</dbReference>
<dbReference type="SMR" id="E5D0X5"/>
<keyword evidence="13 14" id="KW-0862">Zinc</keyword>
<evidence type="ECO:0000313" key="10">
    <source>
        <dbReference type="EMBL" id="ADN34605.1"/>
    </source>
</evidence>
<keyword evidence="13 14" id="KW-0479">Metal-binding</keyword>
<reference evidence="11 12" key="3">
    <citation type="journal article" date="2012" name="J. Biol. Chem.">
        <title>Structural and kinetic insights reveal that the amino acid pair Gln-228/Asn-254 modulates the transfructosylating specificity of Schwanniomyces occidentalis beta-fructofuranosidase, an enzyme that produces prebiotics.</title>
        <authorList>
            <person name="Alvaro-Benito M."/>
            <person name="Sainz-Polo M.A."/>
            <person name="Gonzalez-Perez D."/>
            <person name="Gonzalez-Perez D."/>
            <person name="Gonzalez B."/>
            <person name="Plou F.J."/>
            <person name="Fernandez-Lobato M."/>
            <person name="Sanz-Aparicio J."/>
        </authorList>
    </citation>
    <scope>X-RAY CRYSTALLOGRAPHY (2.24 ANGSTROMS)</scope>
    <scope>GLYCOSYLATION AT ASN-72; ASN-126; ASN-219; ASN-334 AND ASN-394</scope>
</reference>
<comment type="similarity">
    <text evidence="1 6">Belongs to the glycosyl hydrolase 32 family.</text>
</comment>
<dbReference type="EvolutionaryTrace" id="E5D0X5"/>
<accession>E5D0X5</accession>
<reference evidence="13 14" key="4">
    <citation type="journal article" date="2021" name="Sci. Rep.">
        <title>New insights into the molecular mechanism behind mannitol and erythritol fructosylation by beta-fructofuranosidase from Schwanniomyces occidentalis.</title>
        <authorList>
            <person name="Rodrigo-Frutos D."/>
            <person name="Jimenez-Ortega E."/>
            <person name="Piedrabuena D."/>
            <person name="Ramirez-Escudero M."/>
            <person name="Miguez N."/>
            <person name="Plou F.J."/>
            <person name="Sanz-Aparicio J."/>
            <person name="Fernandez-Lobato M."/>
        </authorList>
    </citation>
    <scope>X-RAY CRYSTALLOGRAPHY (1.88 ANGSTROMS) IN COMPLEX WITH ZN(2+)</scope>
    <scope>GLYCOSYLATION AT ASN-72; ASN-126; ASN-219 AND ASN-394</scope>
</reference>
<dbReference type="InterPro" id="IPR018053">
    <property type="entry name" value="Glyco_hydro_32_AS"/>
</dbReference>
<dbReference type="GO" id="GO:0000324">
    <property type="term" value="C:fungal-type vacuole"/>
    <property type="evidence" value="ECO:0007669"/>
    <property type="project" value="TreeGrafter"/>
</dbReference>
<dbReference type="GO" id="GO:0005576">
    <property type="term" value="C:extracellular region"/>
    <property type="evidence" value="ECO:0007669"/>
    <property type="project" value="UniProtKB-ARBA"/>
</dbReference>
<feature type="glycosylation site" description="N-linked (GlcNAc...) asparagine" evidence="11">
    <location>
        <position position="334"/>
    </location>
</feature>
<feature type="glycosylation site" description="N-linked (GlcNAc...) asparagine" evidence="11 12">
    <location>
        <position position="394"/>
    </location>
</feature>
<evidence type="ECO:0000256" key="7">
    <source>
        <dbReference type="SAM" id="SignalP"/>
    </source>
</evidence>
<dbReference type="GO" id="GO:0046872">
    <property type="term" value="F:metal ion binding"/>
    <property type="evidence" value="ECO:0007669"/>
    <property type="project" value="UniProtKB-KW"/>
</dbReference>
<evidence type="ECO:0000256" key="2">
    <source>
        <dbReference type="ARBA" id="ARBA00022729"/>
    </source>
</evidence>
<dbReference type="Pfam" id="PF00251">
    <property type="entry name" value="Glyco_hydro_32N"/>
    <property type="match status" value="1"/>
</dbReference>
<keyword evidence="3 6" id="KW-0378">Hydrolase</keyword>
<dbReference type="SMART" id="SM00640">
    <property type="entry name" value="Glyco_32"/>
    <property type="match status" value="1"/>
</dbReference>
<organism evidence="10">
    <name type="scientific">Schwanniomyces occidentalis</name>
    <name type="common">Yeast</name>
    <name type="synonym">Debaryomyces occidentalis</name>
    <dbReference type="NCBI Taxonomy" id="27300"/>
    <lineage>
        <taxon>Eukaryota</taxon>
        <taxon>Fungi</taxon>
        <taxon>Dikarya</taxon>
        <taxon>Ascomycota</taxon>
        <taxon>Saccharomycotina</taxon>
        <taxon>Pichiomycetes</taxon>
        <taxon>Debaryomycetaceae</taxon>
        <taxon>Schwanniomyces</taxon>
    </lineage>
</organism>
<feature type="binding site" evidence="13 14">
    <location>
        <position position="443"/>
    </location>
    <ligand>
        <name>Zn(2+)</name>
        <dbReference type="ChEBI" id="CHEBI:29105"/>
    </ligand>
</feature>
<dbReference type="InterPro" id="IPR001362">
    <property type="entry name" value="Glyco_hydro_32"/>
</dbReference>
<keyword evidence="5 6" id="KW-0326">Glycosidase</keyword>
<evidence type="ECO:0000256" key="3">
    <source>
        <dbReference type="ARBA" id="ARBA00022801"/>
    </source>
</evidence>
<feature type="chain" id="PRO_5003196157" evidence="7">
    <location>
        <begin position="23"/>
        <end position="535"/>
    </location>
</feature>
<feature type="glycosylation site" description="N-linked (GlcNAc...) asparagine" evidence="11 13">
    <location>
        <position position="126"/>
    </location>
</feature>
<proteinExistence type="evidence at protein level"/>
<evidence type="ECO:0000259" key="9">
    <source>
        <dbReference type="Pfam" id="PF08244"/>
    </source>
</evidence>
<feature type="signal peptide" evidence="7">
    <location>
        <begin position="1"/>
        <end position="22"/>
    </location>
</feature>
<dbReference type="SUPFAM" id="SSF75005">
    <property type="entry name" value="Arabinanase/levansucrase/invertase"/>
    <property type="match status" value="1"/>
</dbReference>
<dbReference type="PROSITE" id="PS00609">
    <property type="entry name" value="GLYCOSYL_HYDROL_F32"/>
    <property type="match status" value="1"/>
</dbReference>
<feature type="domain" description="Glycosyl hydrolase family 32 C-terminal" evidence="9">
    <location>
        <begin position="369"/>
        <end position="517"/>
    </location>
</feature>
<reference evidence="10" key="2">
    <citation type="journal article" date="2010" name="Appl. Environ. Microbiol.">
        <title>New insights into the fructosyltransferase activity of Schwanniomyces occidentalis ?-fructofuranosidase, emerging from nonconventional codon usage and directed mutation.</title>
        <authorList>
            <person name="Alvaro-Benito M."/>
            <person name="de Abreu M."/>
            <person name="Portillo F."/>
            <person name="Sanz-Aparicio J."/>
            <person name="Fernandez-Lobato M."/>
        </authorList>
    </citation>
    <scope>NUCLEOTIDE SEQUENCE</scope>
    <source>
        <strain evidence="10">ATCC 26077</strain>
    </source>
</reference>
<dbReference type="CDD" id="cd18622">
    <property type="entry name" value="GH32_Inu-like"/>
    <property type="match status" value="1"/>
</dbReference>
<dbReference type="PANTHER" id="PTHR42800:SF4">
    <property type="entry name" value="INVERTASE 2"/>
    <property type="match status" value="1"/>
</dbReference>
<dbReference type="AlphaFoldDB" id="E5D0X5"/>
<evidence type="ECO:0000256" key="1">
    <source>
        <dbReference type="ARBA" id="ARBA00009902"/>
    </source>
</evidence>
<dbReference type="PDB" id="6S2B">
    <property type="method" value="X-ray"/>
    <property type="resolution" value="1.88 A"/>
    <property type="chains" value="A/B=1-535"/>
</dbReference>
<evidence type="ECO:0007829" key="13">
    <source>
        <dbReference type="PDB" id="6S1T"/>
    </source>
</evidence>
<dbReference type="InterPro" id="IPR013148">
    <property type="entry name" value="Glyco_hydro_32_N"/>
</dbReference>
<evidence type="ECO:0000256" key="5">
    <source>
        <dbReference type="ARBA" id="ARBA00023295"/>
    </source>
</evidence>
<feature type="glycosylation site" description="C-linked (GlcNAc) asparagine" evidence="11">
    <location>
        <position position="219"/>
    </location>
</feature>
<keyword evidence="4" id="KW-0325">Glycoprotein</keyword>
<dbReference type="PDB" id="3U75">
    <property type="method" value="X-ray"/>
    <property type="resolution" value="2.68 A"/>
    <property type="chains" value="A/B/C/D=1-535"/>
</dbReference>
<dbReference type="SUPFAM" id="SSF49899">
    <property type="entry name" value="Concanavalin A-like lectins/glucanases"/>
    <property type="match status" value="1"/>
</dbReference>
<dbReference type="InterPro" id="IPR013320">
    <property type="entry name" value="ConA-like_dom_sf"/>
</dbReference>
<feature type="glycosylation site" description="N-linked (GlcNAc...) asparagine" evidence="11 12">
    <location>
        <position position="219"/>
    </location>
</feature>
<dbReference type="GO" id="GO:0005987">
    <property type="term" value="P:sucrose catabolic process"/>
    <property type="evidence" value="ECO:0007669"/>
    <property type="project" value="TreeGrafter"/>
</dbReference>